<dbReference type="Gene3D" id="3.40.50.300">
    <property type="entry name" value="P-loop containing nucleotide triphosphate hydrolases"/>
    <property type="match status" value="1"/>
</dbReference>
<dbReference type="AlphaFoldDB" id="A0A4V2Q3N4"/>
<dbReference type="Pfam" id="PF00005">
    <property type="entry name" value="ABC_tran"/>
    <property type="match status" value="1"/>
</dbReference>
<dbReference type="PROSITE" id="PS00211">
    <property type="entry name" value="ABC_TRANSPORTER_1"/>
    <property type="match status" value="1"/>
</dbReference>
<evidence type="ECO:0000259" key="5">
    <source>
        <dbReference type="PROSITE" id="PS50893"/>
    </source>
</evidence>
<dbReference type="InterPro" id="IPR003593">
    <property type="entry name" value="AAA+_ATPase"/>
</dbReference>
<evidence type="ECO:0000313" key="6">
    <source>
        <dbReference type="EMBL" id="TCL07458.1"/>
    </source>
</evidence>
<dbReference type="InterPro" id="IPR003439">
    <property type="entry name" value="ABC_transporter-like_ATP-bd"/>
</dbReference>
<protein>
    <submittedName>
        <fullName evidence="6">NitT/TauT family transport system ATP-binding protein</fullName>
    </submittedName>
</protein>
<evidence type="ECO:0000256" key="1">
    <source>
        <dbReference type="ARBA" id="ARBA00005417"/>
    </source>
</evidence>
<dbReference type="PROSITE" id="PS50893">
    <property type="entry name" value="ABC_TRANSPORTER_2"/>
    <property type="match status" value="1"/>
</dbReference>
<dbReference type="EMBL" id="SJOI01000001">
    <property type="protein sequence ID" value="TCL07458.1"/>
    <property type="molecule type" value="Genomic_DNA"/>
</dbReference>
<dbReference type="RefSeq" id="WP_132927639.1">
    <property type="nucleotide sequence ID" value="NZ_SJOI01000001.1"/>
</dbReference>
<reference evidence="6 7" key="1">
    <citation type="submission" date="2019-02" db="EMBL/GenBank/DDBJ databases">
        <title>Investigation of anaerobic lignin degradation for improved lignocellulosic biofuels.</title>
        <authorList>
            <person name="Deangelis K."/>
        </authorList>
    </citation>
    <scope>NUCLEOTIDE SEQUENCE [LARGE SCALE GENOMIC DNA]</scope>
    <source>
        <strain evidence="6 7">159R</strain>
    </source>
</reference>
<name>A0A4V2Q3N4_9GAMM</name>
<dbReference type="GO" id="GO:0005524">
    <property type="term" value="F:ATP binding"/>
    <property type="evidence" value="ECO:0007669"/>
    <property type="project" value="UniProtKB-KW"/>
</dbReference>
<evidence type="ECO:0000256" key="2">
    <source>
        <dbReference type="ARBA" id="ARBA00022448"/>
    </source>
</evidence>
<accession>A0A4V2Q3N4</accession>
<gene>
    <name evidence="6" type="ORF">EZJ58_5784</name>
</gene>
<organism evidence="6 7">
    <name type="scientific">Sodalis ligni</name>
    <dbReference type="NCBI Taxonomy" id="2697027"/>
    <lineage>
        <taxon>Bacteria</taxon>
        <taxon>Pseudomonadati</taxon>
        <taxon>Pseudomonadota</taxon>
        <taxon>Gammaproteobacteria</taxon>
        <taxon>Enterobacterales</taxon>
        <taxon>Bruguierivoracaceae</taxon>
        <taxon>Sodalis</taxon>
    </lineage>
</organism>
<dbReference type="InterPro" id="IPR027417">
    <property type="entry name" value="P-loop_NTPase"/>
</dbReference>
<dbReference type="PANTHER" id="PTHR42788">
    <property type="entry name" value="TAURINE IMPORT ATP-BINDING PROTEIN-RELATED"/>
    <property type="match status" value="1"/>
</dbReference>
<dbReference type="Proteomes" id="UP000294555">
    <property type="component" value="Unassembled WGS sequence"/>
</dbReference>
<proteinExistence type="inferred from homology"/>
<keyword evidence="7" id="KW-1185">Reference proteome</keyword>
<dbReference type="InterPro" id="IPR050166">
    <property type="entry name" value="ABC_transporter_ATP-bind"/>
</dbReference>
<evidence type="ECO:0000313" key="7">
    <source>
        <dbReference type="Proteomes" id="UP000294555"/>
    </source>
</evidence>
<dbReference type="GO" id="GO:0016887">
    <property type="term" value="F:ATP hydrolysis activity"/>
    <property type="evidence" value="ECO:0007669"/>
    <property type="project" value="InterPro"/>
</dbReference>
<dbReference type="PANTHER" id="PTHR42788:SF13">
    <property type="entry name" value="ALIPHATIC SULFONATES IMPORT ATP-BINDING PROTEIN SSUB"/>
    <property type="match status" value="1"/>
</dbReference>
<comment type="caution">
    <text evidence="6">The sequence shown here is derived from an EMBL/GenBank/DDBJ whole genome shotgun (WGS) entry which is preliminary data.</text>
</comment>
<keyword evidence="3" id="KW-0547">Nucleotide-binding</keyword>
<dbReference type="SMART" id="SM00382">
    <property type="entry name" value="AAA"/>
    <property type="match status" value="1"/>
</dbReference>
<sequence>MNATMDTPDTRPHLWARGVAVDFTHDGVRNRVLHNIALDIPRGSFVSLIGPSGCGKSTLLKVLAGLLAPTEGEVRVADVEPGEAARQQRIGLVFQEATLMPWKNALDNVKLLMEIARRDLNNDQINERAMEMLTLVGLEKSANKLPSQLSGGMRQRVSIARALALDPEVLMMDEPFGALDAITREEMCEFLLEIWARTRKTIVLVTHSIEEAVFLSQEVHVMATNPARIIETLPIALPLPRCEATYALPDFGMTAGRLRALLKHGHGAGAAA</sequence>
<evidence type="ECO:0000256" key="4">
    <source>
        <dbReference type="ARBA" id="ARBA00022840"/>
    </source>
</evidence>
<dbReference type="SUPFAM" id="SSF52540">
    <property type="entry name" value="P-loop containing nucleoside triphosphate hydrolases"/>
    <property type="match status" value="1"/>
</dbReference>
<dbReference type="InterPro" id="IPR017871">
    <property type="entry name" value="ABC_transporter-like_CS"/>
</dbReference>
<keyword evidence="2" id="KW-0813">Transport</keyword>
<feature type="domain" description="ABC transporter" evidence="5">
    <location>
        <begin position="16"/>
        <end position="249"/>
    </location>
</feature>
<comment type="similarity">
    <text evidence="1">Belongs to the ABC transporter superfamily.</text>
</comment>
<keyword evidence="4 6" id="KW-0067">ATP-binding</keyword>
<dbReference type="OrthoDB" id="9802264at2"/>
<dbReference type="CDD" id="cd03293">
    <property type="entry name" value="ABC_NrtD_SsuB_transporters"/>
    <property type="match status" value="1"/>
</dbReference>
<evidence type="ECO:0000256" key="3">
    <source>
        <dbReference type="ARBA" id="ARBA00022741"/>
    </source>
</evidence>